<feature type="domain" description="Mechanosensitive ion channel transmembrane helices 2/3" evidence="9">
    <location>
        <begin position="88"/>
        <end position="129"/>
    </location>
</feature>
<evidence type="ECO:0000259" key="9">
    <source>
        <dbReference type="Pfam" id="PF21088"/>
    </source>
</evidence>
<evidence type="ECO:0000256" key="1">
    <source>
        <dbReference type="ARBA" id="ARBA00004651"/>
    </source>
</evidence>
<comment type="caution">
    <text evidence="10">The sequence shown here is derived from an EMBL/GenBank/DDBJ whole genome shotgun (WGS) entry which is preliminary data.</text>
</comment>
<evidence type="ECO:0000256" key="6">
    <source>
        <dbReference type="ARBA" id="ARBA00023136"/>
    </source>
</evidence>
<keyword evidence="5 7" id="KW-1133">Transmembrane helix</keyword>
<evidence type="ECO:0000256" key="5">
    <source>
        <dbReference type="ARBA" id="ARBA00022989"/>
    </source>
</evidence>
<evidence type="ECO:0000313" key="10">
    <source>
        <dbReference type="EMBL" id="GLB46694.1"/>
    </source>
</evidence>
<evidence type="ECO:0000256" key="3">
    <source>
        <dbReference type="ARBA" id="ARBA00022475"/>
    </source>
</evidence>
<dbReference type="SUPFAM" id="SSF82689">
    <property type="entry name" value="Mechanosensitive channel protein MscS (YggB), C-terminal domain"/>
    <property type="match status" value="1"/>
</dbReference>
<dbReference type="GO" id="GO:0005886">
    <property type="term" value="C:plasma membrane"/>
    <property type="evidence" value="ECO:0007669"/>
    <property type="project" value="UniProtKB-SubCell"/>
</dbReference>
<reference evidence="10" key="1">
    <citation type="submission" date="2022-07" db="EMBL/GenBank/DDBJ databases">
        <authorList>
            <person name="Kouya T."/>
            <person name="Ishiyama Y."/>
        </authorList>
    </citation>
    <scope>NUCLEOTIDE SEQUENCE</scope>
    <source>
        <strain evidence="10">WR16-4</strain>
    </source>
</reference>
<dbReference type="InterPro" id="IPR049142">
    <property type="entry name" value="MS_channel_1st"/>
</dbReference>
<dbReference type="InterPro" id="IPR011014">
    <property type="entry name" value="MscS_channel_TM-2"/>
</dbReference>
<dbReference type="InterPro" id="IPR045276">
    <property type="entry name" value="YbiO_bact"/>
</dbReference>
<evidence type="ECO:0000256" key="2">
    <source>
        <dbReference type="ARBA" id="ARBA00008017"/>
    </source>
</evidence>
<evidence type="ECO:0000259" key="8">
    <source>
        <dbReference type="Pfam" id="PF00924"/>
    </source>
</evidence>
<reference evidence="10" key="2">
    <citation type="journal article" date="2023" name="PLoS ONE">
        <title>Philodulcilactobacillus myokoensis gen. nov., sp. nov., a fructophilic, acidophilic, and agar-phobic lactic acid bacterium isolated from fermented vegetable extracts.</title>
        <authorList>
            <person name="Kouya T."/>
            <person name="Ishiyama Y."/>
            <person name="Ohashi S."/>
            <person name="Kumakubo R."/>
            <person name="Yamazaki T."/>
            <person name="Otaki T."/>
        </authorList>
    </citation>
    <scope>NUCLEOTIDE SEQUENCE</scope>
    <source>
        <strain evidence="10">WR16-4</strain>
    </source>
</reference>
<dbReference type="AlphaFoldDB" id="A0A9W6B221"/>
<evidence type="ECO:0000313" key="11">
    <source>
        <dbReference type="Proteomes" id="UP001144204"/>
    </source>
</evidence>
<feature type="transmembrane region" description="Helical" evidence="7">
    <location>
        <begin position="32"/>
        <end position="53"/>
    </location>
</feature>
<dbReference type="InterPro" id="IPR023408">
    <property type="entry name" value="MscS_beta-dom_sf"/>
</dbReference>
<dbReference type="Gene3D" id="3.30.70.100">
    <property type="match status" value="1"/>
</dbReference>
<accession>A0A9W6B221</accession>
<organism evidence="10 11">
    <name type="scientific">Philodulcilactobacillus myokoensis</name>
    <dbReference type="NCBI Taxonomy" id="2929573"/>
    <lineage>
        <taxon>Bacteria</taxon>
        <taxon>Bacillati</taxon>
        <taxon>Bacillota</taxon>
        <taxon>Bacilli</taxon>
        <taxon>Lactobacillales</taxon>
        <taxon>Lactobacillaceae</taxon>
        <taxon>Philodulcilactobacillus</taxon>
    </lineage>
</organism>
<feature type="domain" description="Mechanosensitive ion channel MscS" evidence="8">
    <location>
        <begin position="131"/>
        <end position="195"/>
    </location>
</feature>
<dbReference type="PANTHER" id="PTHR30460">
    <property type="entry name" value="MODERATE CONDUCTANCE MECHANOSENSITIVE CHANNEL YBIO"/>
    <property type="match status" value="1"/>
</dbReference>
<dbReference type="EMBL" id="BRPL01000002">
    <property type="protein sequence ID" value="GLB46694.1"/>
    <property type="molecule type" value="Genomic_DNA"/>
</dbReference>
<dbReference type="SUPFAM" id="SSF82861">
    <property type="entry name" value="Mechanosensitive channel protein MscS (YggB), transmembrane region"/>
    <property type="match status" value="1"/>
</dbReference>
<sequence>MNFLTASHPINQITKSSSFITKFLNNFHWDQILANLASKIITLILVSFLFYIIGRIGNFFISRSYGNYLKKHPETEKRSNTLSSLTHNIFQYGLGFFWIYSLLSIIGIPIGTLIAGAGIFSIAIGLGAQTFVSDIVSGFFILFERQIDVGEFVTIDNVTGTVTGVGLRTTKVTSPDGTLNFVPNHYITTIANMSRNQMKAIIKIRIDPKTQIDKAIATIKEVDEEKMHNYPEIIGEPDIWRSVNLPDAYAAIQINIPTKNGAQWMIQHEFLAFYLEAMRKNDVNLPSIYYKFNN</sequence>
<comment type="subcellular location">
    <subcellularLocation>
        <location evidence="1">Cell membrane</location>
        <topology evidence="1">Multi-pass membrane protein</topology>
    </subcellularLocation>
</comment>
<keyword evidence="4 7" id="KW-0812">Transmembrane</keyword>
<dbReference type="PANTHER" id="PTHR30460:SF0">
    <property type="entry name" value="MODERATE CONDUCTANCE MECHANOSENSITIVE CHANNEL YBIO"/>
    <property type="match status" value="1"/>
</dbReference>
<dbReference type="Gene3D" id="2.30.30.60">
    <property type="match status" value="1"/>
</dbReference>
<keyword evidence="3" id="KW-1003">Cell membrane</keyword>
<name>A0A9W6B221_9LACO</name>
<dbReference type="RefSeq" id="WP_286136154.1">
    <property type="nucleotide sequence ID" value="NZ_BRPL01000002.1"/>
</dbReference>
<evidence type="ECO:0000256" key="4">
    <source>
        <dbReference type="ARBA" id="ARBA00022692"/>
    </source>
</evidence>
<dbReference type="Pfam" id="PF00924">
    <property type="entry name" value="MS_channel_2nd"/>
    <property type="match status" value="1"/>
</dbReference>
<feature type="transmembrane region" description="Helical" evidence="7">
    <location>
        <begin position="89"/>
        <end position="111"/>
    </location>
</feature>
<dbReference type="InterPro" id="IPR010920">
    <property type="entry name" value="LSM_dom_sf"/>
</dbReference>
<evidence type="ECO:0000256" key="7">
    <source>
        <dbReference type="SAM" id="Phobius"/>
    </source>
</evidence>
<dbReference type="Pfam" id="PF21088">
    <property type="entry name" value="MS_channel_1st"/>
    <property type="match status" value="1"/>
</dbReference>
<keyword evidence="6 7" id="KW-0472">Membrane</keyword>
<gene>
    <name evidence="10" type="ORF">WR164_06730</name>
</gene>
<dbReference type="InterPro" id="IPR006685">
    <property type="entry name" value="MscS_channel_2nd"/>
</dbReference>
<dbReference type="GO" id="GO:0008381">
    <property type="term" value="F:mechanosensitive monoatomic ion channel activity"/>
    <property type="evidence" value="ECO:0007669"/>
    <property type="project" value="InterPro"/>
</dbReference>
<comment type="similarity">
    <text evidence="2">Belongs to the MscS (TC 1.A.23) family.</text>
</comment>
<protein>
    <submittedName>
        <fullName evidence="10">Mechanosensitive ion channel protein MscS</fullName>
    </submittedName>
</protein>
<keyword evidence="11" id="KW-1185">Reference proteome</keyword>
<dbReference type="SUPFAM" id="SSF50182">
    <property type="entry name" value="Sm-like ribonucleoproteins"/>
    <property type="match status" value="1"/>
</dbReference>
<proteinExistence type="inferred from homology"/>
<dbReference type="Proteomes" id="UP001144204">
    <property type="component" value="Unassembled WGS sequence"/>
</dbReference>
<feature type="transmembrane region" description="Helical" evidence="7">
    <location>
        <begin position="117"/>
        <end position="143"/>
    </location>
</feature>
<dbReference type="Gene3D" id="1.10.287.1260">
    <property type="match status" value="1"/>
</dbReference>
<dbReference type="InterPro" id="IPR011066">
    <property type="entry name" value="MscS_channel_C_sf"/>
</dbReference>